<proteinExistence type="predicted"/>
<comment type="caution">
    <text evidence="1">The sequence shown here is derived from an EMBL/GenBank/DDBJ whole genome shotgun (WGS) entry which is preliminary data.</text>
</comment>
<evidence type="ECO:0000313" key="1">
    <source>
        <dbReference type="EMBL" id="KAF1840747.1"/>
    </source>
</evidence>
<gene>
    <name evidence="1" type="ORF">K460DRAFT_436223</name>
</gene>
<dbReference type="AlphaFoldDB" id="A0A9P4G8A5"/>
<dbReference type="EMBL" id="ML976619">
    <property type="protein sequence ID" value="KAF1840747.1"/>
    <property type="molecule type" value="Genomic_DNA"/>
</dbReference>
<dbReference type="Proteomes" id="UP000800039">
    <property type="component" value="Unassembled WGS sequence"/>
</dbReference>
<protein>
    <submittedName>
        <fullName evidence="1">Uncharacterized protein</fullName>
    </submittedName>
</protein>
<accession>A0A9P4G8A5</accession>
<organism evidence="1 2">
    <name type="scientific">Cucurbitaria berberidis CBS 394.84</name>
    <dbReference type="NCBI Taxonomy" id="1168544"/>
    <lineage>
        <taxon>Eukaryota</taxon>
        <taxon>Fungi</taxon>
        <taxon>Dikarya</taxon>
        <taxon>Ascomycota</taxon>
        <taxon>Pezizomycotina</taxon>
        <taxon>Dothideomycetes</taxon>
        <taxon>Pleosporomycetidae</taxon>
        <taxon>Pleosporales</taxon>
        <taxon>Pleosporineae</taxon>
        <taxon>Cucurbitariaceae</taxon>
        <taxon>Cucurbitaria</taxon>
    </lineage>
</organism>
<dbReference type="RefSeq" id="XP_040783310.1">
    <property type="nucleotide sequence ID" value="XM_040938408.1"/>
</dbReference>
<dbReference type="GeneID" id="63855664"/>
<sequence>MVGIHSTKEFAAQTANQKSHYMPDISHNDLHFDGRAVPNLGMVSYIRLRTSFDIDESTPTRSCQETVNMLK</sequence>
<name>A0A9P4G8A5_9PLEO</name>
<dbReference type="OrthoDB" id="4472872at2759"/>
<keyword evidence="2" id="KW-1185">Reference proteome</keyword>
<evidence type="ECO:0000313" key="2">
    <source>
        <dbReference type="Proteomes" id="UP000800039"/>
    </source>
</evidence>
<reference evidence="1" key="1">
    <citation type="submission" date="2020-01" db="EMBL/GenBank/DDBJ databases">
        <authorList>
            <consortium name="DOE Joint Genome Institute"/>
            <person name="Haridas S."/>
            <person name="Albert R."/>
            <person name="Binder M."/>
            <person name="Bloem J."/>
            <person name="Labutti K."/>
            <person name="Salamov A."/>
            <person name="Andreopoulos B."/>
            <person name="Baker S.E."/>
            <person name="Barry K."/>
            <person name="Bills G."/>
            <person name="Bluhm B.H."/>
            <person name="Cannon C."/>
            <person name="Castanera R."/>
            <person name="Culley D.E."/>
            <person name="Daum C."/>
            <person name="Ezra D."/>
            <person name="Gonzalez J.B."/>
            <person name="Henrissat B."/>
            <person name="Kuo A."/>
            <person name="Liang C."/>
            <person name="Lipzen A."/>
            <person name="Lutzoni F."/>
            <person name="Magnuson J."/>
            <person name="Mondo S."/>
            <person name="Nolan M."/>
            <person name="Ohm R."/>
            <person name="Pangilinan J."/>
            <person name="Park H.-J."/>
            <person name="Ramirez L."/>
            <person name="Alfaro M."/>
            <person name="Sun H."/>
            <person name="Tritt A."/>
            <person name="Yoshinaga Y."/>
            <person name="Zwiers L.-H."/>
            <person name="Turgeon B.G."/>
            <person name="Goodwin S.B."/>
            <person name="Spatafora J.W."/>
            <person name="Crous P.W."/>
            <person name="Grigoriev I.V."/>
        </authorList>
    </citation>
    <scope>NUCLEOTIDE SEQUENCE</scope>
    <source>
        <strain evidence="1">CBS 394.84</strain>
    </source>
</reference>